<evidence type="ECO:0000313" key="2">
    <source>
        <dbReference type="Proteomes" id="UP000316008"/>
    </source>
</evidence>
<organism evidence="1 2">
    <name type="scientific">Fluviicola chungangensis</name>
    <dbReference type="NCBI Taxonomy" id="2597671"/>
    <lineage>
        <taxon>Bacteria</taxon>
        <taxon>Pseudomonadati</taxon>
        <taxon>Bacteroidota</taxon>
        <taxon>Flavobacteriia</taxon>
        <taxon>Flavobacteriales</taxon>
        <taxon>Crocinitomicaceae</taxon>
        <taxon>Fluviicola</taxon>
    </lineage>
</organism>
<keyword evidence="2" id="KW-1185">Reference proteome</keyword>
<dbReference type="OrthoDB" id="1492846at2"/>
<reference evidence="1 2" key="1">
    <citation type="submission" date="2019-07" db="EMBL/GenBank/DDBJ databases">
        <authorList>
            <person name="Huq M.A."/>
        </authorList>
    </citation>
    <scope>NUCLEOTIDE SEQUENCE [LARGE SCALE GENOMIC DNA]</scope>
    <source>
        <strain evidence="1 2">MAH-3</strain>
    </source>
</reference>
<dbReference type="EMBL" id="VLPL01000011">
    <property type="protein sequence ID" value="TSJ39890.1"/>
    <property type="molecule type" value="Genomic_DNA"/>
</dbReference>
<protein>
    <submittedName>
        <fullName evidence="1">Uncharacterized protein</fullName>
    </submittedName>
</protein>
<evidence type="ECO:0000313" key="1">
    <source>
        <dbReference type="EMBL" id="TSJ39890.1"/>
    </source>
</evidence>
<dbReference type="RefSeq" id="WP_144334549.1">
    <property type="nucleotide sequence ID" value="NZ_VLPL01000011.1"/>
</dbReference>
<dbReference type="AlphaFoldDB" id="A0A556MJ04"/>
<dbReference type="Proteomes" id="UP000316008">
    <property type="component" value="Unassembled WGS sequence"/>
</dbReference>
<name>A0A556MJ04_9FLAO</name>
<comment type="caution">
    <text evidence="1">The sequence shown here is derived from an EMBL/GenBank/DDBJ whole genome shotgun (WGS) entry which is preliminary data.</text>
</comment>
<accession>A0A556MJ04</accession>
<sequence>MSPRVTLATPYPFQRPAFIGIREYSFINSHGDEYSVQFVQKNNHIMNYIVDLSLKSHDQDEYQTMNTGDVYRVMATVVSILLDFIEQTPYCQSIEFIPVSENHQLSNRRSTLFRRYVQRFKTLTGWDYKINDGVFTLSRPKTK</sequence>
<proteinExistence type="predicted"/>
<gene>
    <name evidence="1" type="ORF">FO442_17695</name>
</gene>